<evidence type="ECO:0008006" key="3">
    <source>
        <dbReference type="Google" id="ProtNLM"/>
    </source>
</evidence>
<comment type="caution">
    <text evidence="1">The sequence shown here is derived from an EMBL/GenBank/DDBJ whole genome shotgun (WGS) entry which is preliminary data.</text>
</comment>
<reference evidence="1 2" key="1">
    <citation type="submission" date="2018-11" db="EMBL/GenBank/DDBJ databases">
        <title>Draft genome sequence of Gordonia sp. RS15-1S isolated from rice stems.</title>
        <authorList>
            <person name="Muangham S."/>
        </authorList>
    </citation>
    <scope>NUCLEOTIDE SEQUENCE [LARGE SCALE GENOMIC DNA]</scope>
    <source>
        <strain evidence="1 2">RS15-1S</strain>
    </source>
</reference>
<dbReference type="AlphaFoldDB" id="A0A3N4H581"/>
<proteinExistence type="predicted"/>
<protein>
    <recommendedName>
        <fullName evidence="3">Plasmid mobilization relaxosome protein MobC</fullName>
    </recommendedName>
</protein>
<dbReference type="EMBL" id="RKMH01000002">
    <property type="protein sequence ID" value="RPA65980.1"/>
    <property type="molecule type" value="Genomic_DNA"/>
</dbReference>
<name>A0A3N4H581_9ACTN</name>
<organism evidence="1 2">
    <name type="scientific">Gordonia oryzae</name>
    <dbReference type="NCBI Taxonomy" id="2487349"/>
    <lineage>
        <taxon>Bacteria</taxon>
        <taxon>Bacillati</taxon>
        <taxon>Actinomycetota</taxon>
        <taxon>Actinomycetes</taxon>
        <taxon>Mycobacteriales</taxon>
        <taxon>Gordoniaceae</taxon>
        <taxon>Gordonia</taxon>
    </lineage>
</organism>
<keyword evidence="2" id="KW-1185">Reference proteome</keyword>
<accession>A0A3N4H581</accession>
<sequence>MTPEQERRLQERAHDAWVSVPRLMVEEALADQIGQTATARHDLAVEFFGAYRLLASITSNVNQIAGATDAVGEQQEEFAATFAAVRRTGQRVGAALEGQEST</sequence>
<evidence type="ECO:0000313" key="2">
    <source>
        <dbReference type="Proteomes" id="UP000267536"/>
    </source>
</evidence>
<dbReference type="Proteomes" id="UP000267536">
    <property type="component" value="Unassembled WGS sequence"/>
</dbReference>
<dbReference type="OrthoDB" id="3636113at2"/>
<gene>
    <name evidence="1" type="ORF">EF294_04220</name>
</gene>
<evidence type="ECO:0000313" key="1">
    <source>
        <dbReference type="EMBL" id="RPA65980.1"/>
    </source>
</evidence>